<proteinExistence type="predicted"/>
<accession>A0ABC9NNQ7</accession>
<evidence type="ECO:0000313" key="1">
    <source>
        <dbReference type="EMBL" id="EDS91825.1"/>
    </source>
</evidence>
<evidence type="ECO:0000313" key="2">
    <source>
        <dbReference type="Proteomes" id="UP000003042"/>
    </source>
</evidence>
<gene>
    <name evidence="1" type="ORF">ESCAB7627_2409</name>
</gene>
<reference evidence="1 2" key="1">
    <citation type="submission" date="2008-02" db="EMBL/GenBank/DDBJ databases">
        <title>Annotation of Escherichia albertii TW07627.</title>
        <authorList>
            <person name="Sutton G."/>
            <person name="Whittam T.S."/>
            <person name="Sebastian Y."/>
        </authorList>
    </citation>
    <scope>NUCLEOTIDE SEQUENCE [LARGE SCALE GENOMIC DNA]</scope>
    <source>
        <strain evidence="1 2">TW07627</strain>
    </source>
</reference>
<organism evidence="1 2">
    <name type="scientific">Escherichia albertii (strain TW07627)</name>
    <dbReference type="NCBI Taxonomy" id="502347"/>
    <lineage>
        <taxon>Bacteria</taxon>
        <taxon>Pseudomonadati</taxon>
        <taxon>Pseudomonadota</taxon>
        <taxon>Gammaproteobacteria</taxon>
        <taxon>Enterobacterales</taxon>
        <taxon>Enterobacteriaceae</taxon>
        <taxon>Escherichia</taxon>
    </lineage>
</organism>
<dbReference type="EMBL" id="ABKX01000005">
    <property type="protein sequence ID" value="EDS91825.1"/>
    <property type="molecule type" value="Genomic_DNA"/>
</dbReference>
<dbReference type="AlphaFoldDB" id="A0ABC9NNQ7"/>
<name>A0ABC9NNQ7_ESCAT</name>
<protein>
    <submittedName>
        <fullName evidence="1">Uncharacterized protein</fullName>
    </submittedName>
</protein>
<dbReference type="Proteomes" id="UP000003042">
    <property type="component" value="Unassembled WGS sequence"/>
</dbReference>
<sequence>MRLAHNKTLILMLYEKTPAAKSTIKRRDGVILREITRQ</sequence>
<comment type="caution">
    <text evidence="1">The sequence shown here is derived from an EMBL/GenBank/DDBJ whole genome shotgun (WGS) entry which is preliminary data.</text>
</comment>